<reference evidence="1 2" key="1">
    <citation type="submission" date="2017-07" db="EMBL/GenBank/DDBJ databases">
        <title>Phylogenetic study on the rhizospheric bacterium Ochrobactrum sp. A44.</title>
        <authorList>
            <person name="Krzyzanowska D.M."/>
            <person name="Ossowicki A."/>
            <person name="Rajewska M."/>
            <person name="Maciag T."/>
            <person name="Kaczynski Z."/>
            <person name="Czerwicka M."/>
            <person name="Jafra S."/>
        </authorList>
    </citation>
    <scope>NUCLEOTIDE SEQUENCE [LARGE SCALE GENOMIC DNA]</scope>
    <source>
        <strain evidence="1 2">CCUG 30717</strain>
    </source>
</reference>
<dbReference type="EMBL" id="NNRM01000039">
    <property type="protein sequence ID" value="OYR23682.1"/>
    <property type="molecule type" value="Genomic_DNA"/>
</dbReference>
<comment type="caution">
    <text evidence="1">The sequence shown here is derived from an EMBL/GenBank/DDBJ whole genome shotgun (WGS) entry which is preliminary data.</text>
</comment>
<keyword evidence="2" id="KW-1185">Reference proteome</keyword>
<gene>
    <name evidence="1" type="ORF">CEV34_3686</name>
</gene>
<protein>
    <submittedName>
        <fullName evidence="1">Uncharacterized protein</fullName>
    </submittedName>
</protein>
<name>A0A256G983_9HYPH</name>
<dbReference type="Proteomes" id="UP000216188">
    <property type="component" value="Unassembled WGS sequence"/>
</dbReference>
<accession>A0A256G983</accession>
<dbReference type="AlphaFoldDB" id="A0A256G983"/>
<evidence type="ECO:0000313" key="2">
    <source>
        <dbReference type="Proteomes" id="UP000216188"/>
    </source>
</evidence>
<proteinExistence type="predicted"/>
<evidence type="ECO:0000313" key="1">
    <source>
        <dbReference type="EMBL" id="OYR23682.1"/>
    </source>
</evidence>
<organism evidence="1 2">
    <name type="scientific">Brucella pseudogrignonensis</name>
    <dbReference type="NCBI Taxonomy" id="419475"/>
    <lineage>
        <taxon>Bacteria</taxon>
        <taxon>Pseudomonadati</taxon>
        <taxon>Pseudomonadota</taxon>
        <taxon>Alphaproteobacteria</taxon>
        <taxon>Hyphomicrobiales</taxon>
        <taxon>Brucellaceae</taxon>
        <taxon>Brucella/Ochrobactrum group</taxon>
        <taxon>Brucella</taxon>
    </lineage>
</organism>
<sequence length="50" mass="5346">MRGRIWANKGVIAKALDASVIGLLLTDQTLIGLQVEELDRDGAALVTARI</sequence>